<dbReference type="Proteomes" id="UP001501475">
    <property type="component" value="Unassembled WGS sequence"/>
</dbReference>
<organism evidence="1 2">
    <name type="scientific">Nostocoides vanveenii</name>
    <dbReference type="NCBI Taxonomy" id="330835"/>
    <lineage>
        <taxon>Bacteria</taxon>
        <taxon>Bacillati</taxon>
        <taxon>Actinomycetota</taxon>
        <taxon>Actinomycetes</taxon>
        <taxon>Micrococcales</taxon>
        <taxon>Intrasporangiaceae</taxon>
        <taxon>Nostocoides</taxon>
    </lineage>
</organism>
<proteinExistence type="predicted"/>
<name>A0ABP4WEB0_9MICO</name>
<protein>
    <submittedName>
        <fullName evidence="1">Uncharacterized protein</fullName>
    </submittedName>
</protein>
<sequence>MAVRIGAAFVRATEGAALGEAALTLAVGAAEAAVAPAVVAARAAVASATGARRRVRGEAVIRPKLVVCRVGVV</sequence>
<keyword evidence="2" id="KW-1185">Reference proteome</keyword>
<reference evidence="2" key="1">
    <citation type="journal article" date="2019" name="Int. J. Syst. Evol. Microbiol.">
        <title>The Global Catalogue of Microorganisms (GCM) 10K type strain sequencing project: providing services to taxonomists for standard genome sequencing and annotation.</title>
        <authorList>
            <consortium name="The Broad Institute Genomics Platform"/>
            <consortium name="The Broad Institute Genome Sequencing Center for Infectious Disease"/>
            <person name="Wu L."/>
            <person name="Ma J."/>
        </authorList>
    </citation>
    <scope>NUCLEOTIDE SEQUENCE [LARGE SCALE GENOMIC DNA]</scope>
    <source>
        <strain evidence="2">JCM 15591</strain>
    </source>
</reference>
<dbReference type="EMBL" id="BAAAPN010000021">
    <property type="protein sequence ID" value="GAA1750356.1"/>
    <property type="molecule type" value="Genomic_DNA"/>
</dbReference>
<accession>A0ABP4WEB0</accession>
<comment type="caution">
    <text evidence="1">The sequence shown here is derived from an EMBL/GenBank/DDBJ whole genome shotgun (WGS) entry which is preliminary data.</text>
</comment>
<gene>
    <name evidence="1" type="ORF">GCM10009810_08440</name>
</gene>
<evidence type="ECO:0000313" key="2">
    <source>
        <dbReference type="Proteomes" id="UP001501475"/>
    </source>
</evidence>
<evidence type="ECO:0000313" key="1">
    <source>
        <dbReference type="EMBL" id="GAA1750356.1"/>
    </source>
</evidence>